<dbReference type="PROSITE" id="PS50802">
    <property type="entry name" value="OTU"/>
    <property type="match status" value="1"/>
</dbReference>
<gene>
    <name evidence="3" type="ORF">Cvel_16890</name>
</gene>
<dbReference type="Gene3D" id="3.90.70.80">
    <property type="match status" value="1"/>
</dbReference>
<evidence type="ECO:0000259" key="2">
    <source>
        <dbReference type="PROSITE" id="PS50802"/>
    </source>
</evidence>
<dbReference type="Pfam" id="PF02338">
    <property type="entry name" value="OTU"/>
    <property type="match status" value="1"/>
</dbReference>
<feature type="compositionally biased region" description="Basic and acidic residues" evidence="1">
    <location>
        <begin position="113"/>
        <end position="128"/>
    </location>
</feature>
<name>A0A0G4FGL1_9ALVE</name>
<dbReference type="CDD" id="cd22748">
    <property type="entry name" value="OTU_OTUD6-like"/>
    <property type="match status" value="1"/>
</dbReference>
<evidence type="ECO:0000313" key="3">
    <source>
        <dbReference type="EMBL" id="CEM12507.1"/>
    </source>
</evidence>
<dbReference type="PANTHER" id="PTHR12419:SF10">
    <property type="entry name" value="DEUBIQUITINASE OTUD6B"/>
    <property type="match status" value="1"/>
</dbReference>
<feature type="region of interest" description="Disordered" evidence="1">
    <location>
        <begin position="1"/>
        <end position="135"/>
    </location>
</feature>
<dbReference type="SUPFAM" id="SSF54001">
    <property type="entry name" value="Cysteine proteinases"/>
    <property type="match status" value="1"/>
</dbReference>
<dbReference type="GO" id="GO:0004843">
    <property type="term" value="F:cysteine-type deubiquitinase activity"/>
    <property type="evidence" value="ECO:0007669"/>
    <property type="project" value="TreeGrafter"/>
</dbReference>
<dbReference type="AlphaFoldDB" id="A0A0G4FGL1"/>
<dbReference type="InterPro" id="IPR050704">
    <property type="entry name" value="Peptidase_C85-like"/>
</dbReference>
<feature type="compositionally biased region" description="Basic and acidic residues" evidence="1">
    <location>
        <begin position="24"/>
        <end position="66"/>
    </location>
</feature>
<dbReference type="GO" id="GO:0016579">
    <property type="term" value="P:protein deubiquitination"/>
    <property type="evidence" value="ECO:0007669"/>
    <property type="project" value="TreeGrafter"/>
</dbReference>
<proteinExistence type="predicted"/>
<dbReference type="EMBL" id="CDMZ01000355">
    <property type="protein sequence ID" value="CEM12507.1"/>
    <property type="molecule type" value="Genomic_DNA"/>
</dbReference>
<dbReference type="InterPro" id="IPR038765">
    <property type="entry name" value="Papain-like_cys_pep_sf"/>
</dbReference>
<accession>A0A0G4FGL1</accession>
<organism evidence="3">
    <name type="scientific">Chromera velia CCMP2878</name>
    <dbReference type="NCBI Taxonomy" id="1169474"/>
    <lineage>
        <taxon>Eukaryota</taxon>
        <taxon>Sar</taxon>
        <taxon>Alveolata</taxon>
        <taxon>Colpodellida</taxon>
        <taxon>Chromeraceae</taxon>
        <taxon>Chromera</taxon>
    </lineage>
</organism>
<feature type="domain" description="OTU" evidence="2">
    <location>
        <begin position="150"/>
        <end position="289"/>
    </location>
</feature>
<evidence type="ECO:0000256" key="1">
    <source>
        <dbReference type="SAM" id="MobiDB-lite"/>
    </source>
</evidence>
<dbReference type="PhylomeDB" id="A0A0G4FGL1"/>
<dbReference type="InterPro" id="IPR003323">
    <property type="entry name" value="OTU_dom"/>
</dbReference>
<dbReference type="VEuPathDB" id="CryptoDB:Cvel_16890"/>
<dbReference type="PANTHER" id="PTHR12419">
    <property type="entry name" value="OTU DOMAIN CONTAINING PROTEIN"/>
    <property type="match status" value="1"/>
</dbReference>
<reference evidence="3" key="1">
    <citation type="submission" date="2014-11" db="EMBL/GenBank/DDBJ databases">
        <authorList>
            <person name="Otto D Thomas"/>
            <person name="Naeem Raeece"/>
        </authorList>
    </citation>
    <scope>NUCLEOTIDE SEQUENCE</scope>
</reference>
<feature type="compositionally biased region" description="Polar residues" evidence="1">
    <location>
        <begin position="88"/>
        <end position="102"/>
    </location>
</feature>
<protein>
    <recommendedName>
        <fullName evidence="2">OTU domain-containing protein</fullName>
    </recommendedName>
</protein>
<feature type="compositionally biased region" description="Basic residues" evidence="1">
    <location>
        <begin position="13"/>
        <end position="23"/>
    </location>
</feature>
<sequence>MSDVEDNESARPGRGKVVQRHKKELKELKDRAKKETARIKNKKDKREAEEKFKAEEEDLLKKHEEELAAYQQETAETDQAGDAAGTLNMENLSLYGSQPQEISKSQKKKNRKSEKEKQRREQIMKELGDDPSLGELENADIDAQLAEKNLKIHEIAADGNCLYRAFGHQLSLSEGGKAESFEEMRRLCAEFILKHKDEFLPYLDEESQTEEGLSEYCETIRSTTEWGGELEVRALSEALGRPVTIFSGKKNPEITYGEQFLKEGLAPLRLSYHRYLLSLGEHYNSVIPAS</sequence>